<sequence>MKFAIPLADGKLAIHFGHCAYFALIDVDATTRTILGRQDVAAPPHQPGLLPPWLAERGVTHIIAGGMGQRARELFTERGIEVIVGAQVAAPEALVENCLAGTLSVGANACDH</sequence>
<reference evidence="3 4" key="1">
    <citation type="submission" date="2018-03" db="EMBL/GenBank/DDBJ databases">
        <title>Whole Genome Sequencing of Escherichia coli isolates from wildlife.</title>
        <authorList>
            <person name="Whitehouse C.A."/>
            <person name="Lacher D.W."/>
            <person name="Mammel M.K."/>
            <person name="Barnaba T."/>
            <person name="Lorch J.M."/>
        </authorList>
    </citation>
    <scope>NUCLEOTIDE SEQUENCE [LARGE SCALE GENOMIC DNA]</scope>
    <source>
        <strain evidence="3 4">20507-2</strain>
    </source>
</reference>
<gene>
    <name evidence="3" type="ORF">C7B09_23750</name>
</gene>
<dbReference type="Proteomes" id="UP000240382">
    <property type="component" value="Unassembled WGS sequence"/>
</dbReference>
<feature type="domain" description="Dinitrogenase iron-molybdenum cofactor biosynthesis" evidence="2">
    <location>
        <begin position="10"/>
        <end position="94"/>
    </location>
</feature>
<dbReference type="Gene3D" id="3.30.420.130">
    <property type="entry name" value="Dinitrogenase iron-molybdenum cofactor biosynthesis domain"/>
    <property type="match status" value="1"/>
</dbReference>
<protein>
    <submittedName>
        <fullName evidence="3">ATPase</fullName>
    </submittedName>
</protein>
<evidence type="ECO:0000256" key="1">
    <source>
        <dbReference type="ARBA" id="ARBA00023231"/>
    </source>
</evidence>
<dbReference type="InterPro" id="IPR003731">
    <property type="entry name" value="Di-Nase_FeMo-co_biosynth"/>
</dbReference>
<keyword evidence="4" id="KW-1185">Reference proteome</keyword>
<proteinExistence type="predicted"/>
<keyword evidence="1" id="KW-0535">Nitrogen fixation</keyword>
<dbReference type="SUPFAM" id="SSF53146">
    <property type="entry name" value="Nitrogenase accessory factor-like"/>
    <property type="match status" value="1"/>
</dbReference>
<dbReference type="CDD" id="cd00851">
    <property type="entry name" value="MTH1175"/>
    <property type="match status" value="1"/>
</dbReference>
<evidence type="ECO:0000313" key="4">
    <source>
        <dbReference type="Proteomes" id="UP000240382"/>
    </source>
</evidence>
<accession>A0ABX5HCI9</accession>
<name>A0ABX5HCI9_ESCAL</name>
<comment type="caution">
    <text evidence="3">The sequence shown here is derived from an EMBL/GenBank/DDBJ whole genome shotgun (WGS) entry which is preliminary data.</text>
</comment>
<dbReference type="Pfam" id="PF02579">
    <property type="entry name" value="Nitro_FeMo-Co"/>
    <property type="match status" value="1"/>
</dbReference>
<dbReference type="EMBL" id="PYQT01000048">
    <property type="protein sequence ID" value="PSY37468.1"/>
    <property type="molecule type" value="Genomic_DNA"/>
</dbReference>
<dbReference type="PANTHER" id="PTHR42983:SF1">
    <property type="entry name" value="IRON-MOLYBDENUM PROTEIN"/>
    <property type="match status" value="1"/>
</dbReference>
<organism evidence="3 4">
    <name type="scientific">Escherichia albertii</name>
    <dbReference type="NCBI Taxonomy" id="208962"/>
    <lineage>
        <taxon>Bacteria</taxon>
        <taxon>Pseudomonadati</taxon>
        <taxon>Pseudomonadota</taxon>
        <taxon>Gammaproteobacteria</taxon>
        <taxon>Enterobacterales</taxon>
        <taxon>Enterobacteriaceae</taxon>
        <taxon>Escherichia</taxon>
    </lineage>
</organism>
<dbReference type="InterPro" id="IPR036105">
    <property type="entry name" value="DiNase_FeMo-co_biosyn_sf"/>
</dbReference>
<evidence type="ECO:0000259" key="2">
    <source>
        <dbReference type="Pfam" id="PF02579"/>
    </source>
</evidence>
<dbReference type="InterPro" id="IPR033913">
    <property type="entry name" value="MTH1175_dom"/>
</dbReference>
<dbReference type="RefSeq" id="WP_105198672.1">
    <property type="nucleotide sequence ID" value="NZ_JAOSFP010000027.1"/>
</dbReference>
<dbReference type="PANTHER" id="PTHR42983">
    <property type="entry name" value="DINITROGENASE IRON-MOLYBDENUM COFACTOR PROTEIN-RELATED"/>
    <property type="match status" value="1"/>
</dbReference>
<evidence type="ECO:0000313" key="3">
    <source>
        <dbReference type="EMBL" id="PSY37468.1"/>
    </source>
</evidence>